<evidence type="ECO:0000256" key="5">
    <source>
        <dbReference type="ARBA" id="ARBA00022679"/>
    </source>
</evidence>
<dbReference type="Pfam" id="PF00397">
    <property type="entry name" value="WW"/>
    <property type="match status" value="3"/>
</dbReference>
<dbReference type="SUPFAM" id="SSF56204">
    <property type="entry name" value="Hect, E3 ligase catalytic domain"/>
    <property type="match status" value="1"/>
</dbReference>
<dbReference type="CDD" id="cd00201">
    <property type="entry name" value="WW"/>
    <property type="match status" value="3"/>
</dbReference>
<protein>
    <recommendedName>
        <fullName evidence="8">E3 ubiquitin-protein ligase</fullName>
        <ecNumber evidence="8">2.3.2.26</ecNumber>
    </recommendedName>
</protein>
<dbReference type="SUPFAM" id="SSF49562">
    <property type="entry name" value="C2 domain (Calcium/lipid-binding domain, CaLB)"/>
    <property type="match status" value="1"/>
</dbReference>
<evidence type="ECO:0000256" key="6">
    <source>
        <dbReference type="ARBA" id="ARBA00022737"/>
    </source>
</evidence>
<feature type="active site" description="Glycyl thioester intermediate" evidence="9 10">
    <location>
        <position position="749"/>
    </location>
</feature>
<dbReference type="FunFam" id="3.30.2410.10:FF:000001">
    <property type="entry name" value="E3 ubiquitin-protein ligase NEDD4-like"/>
    <property type="match status" value="1"/>
</dbReference>
<dbReference type="GO" id="GO:0061630">
    <property type="term" value="F:ubiquitin protein ligase activity"/>
    <property type="evidence" value="ECO:0007669"/>
    <property type="project" value="UniProtKB-EC"/>
</dbReference>
<evidence type="ECO:0000256" key="10">
    <source>
        <dbReference type="PROSITE-ProRule" id="PRU00104"/>
    </source>
</evidence>
<evidence type="ECO:0000259" key="12">
    <source>
        <dbReference type="PROSITE" id="PS50004"/>
    </source>
</evidence>
<dbReference type="InterPro" id="IPR001202">
    <property type="entry name" value="WW_dom"/>
</dbReference>
<evidence type="ECO:0000256" key="1">
    <source>
        <dbReference type="ARBA" id="ARBA00000885"/>
    </source>
</evidence>
<dbReference type="InterPro" id="IPR000008">
    <property type="entry name" value="C2_dom"/>
</dbReference>
<feature type="domain" description="HECT" evidence="14">
    <location>
        <begin position="448"/>
        <end position="781"/>
    </location>
</feature>
<dbReference type="InterPro" id="IPR036020">
    <property type="entry name" value="WW_dom_sf"/>
</dbReference>
<keyword evidence="16" id="KW-1185">Reference proteome</keyword>
<dbReference type="AlphaFoldDB" id="M7PFA7"/>
<keyword evidence="5 8" id="KW-0808">Transferase</keyword>
<dbReference type="GO" id="GO:0005737">
    <property type="term" value="C:cytoplasm"/>
    <property type="evidence" value="ECO:0007669"/>
    <property type="project" value="UniProtKB-SubCell"/>
</dbReference>
<dbReference type="FunFam" id="2.20.70.10:FF:000011">
    <property type="entry name" value="E3 ubiquitin-protein ligase"/>
    <property type="match status" value="1"/>
</dbReference>
<dbReference type="GeneID" id="19896180"/>
<dbReference type="PROSITE" id="PS50020">
    <property type="entry name" value="WW_DOMAIN_2"/>
    <property type="match status" value="3"/>
</dbReference>
<feature type="domain" description="WW" evidence="13">
    <location>
        <begin position="212"/>
        <end position="245"/>
    </location>
</feature>
<dbReference type="InterPro" id="IPR000569">
    <property type="entry name" value="HECT_dom"/>
</dbReference>
<comment type="pathway">
    <text evidence="3 8">Protein modification; protein ubiquitination.</text>
</comment>
<dbReference type="PROSITE" id="PS50237">
    <property type="entry name" value="HECT"/>
    <property type="match status" value="1"/>
</dbReference>
<accession>M7PFA7</accession>
<dbReference type="SMART" id="SM00239">
    <property type="entry name" value="C2"/>
    <property type="match status" value="1"/>
</dbReference>
<dbReference type="OrthoDB" id="8068875at2759"/>
<dbReference type="Gene3D" id="3.90.1750.10">
    <property type="entry name" value="Hect, E3 ligase catalytic domains"/>
    <property type="match status" value="1"/>
</dbReference>
<feature type="region of interest" description="Disordered" evidence="11">
    <location>
        <begin position="241"/>
        <end position="284"/>
    </location>
</feature>
<dbReference type="EMBL" id="AFWA02000011">
    <property type="protein sequence ID" value="EMR09144.1"/>
    <property type="molecule type" value="Genomic_DNA"/>
</dbReference>
<dbReference type="PANTHER" id="PTHR11254:SF440">
    <property type="entry name" value="E3 UBIQUITIN-PROTEIN LIGASE NEDD-4"/>
    <property type="match status" value="1"/>
</dbReference>
<dbReference type="OMA" id="WKRPTLD"/>
<feature type="region of interest" description="Disordered" evidence="11">
    <location>
        <begin position="178"/>
        <end position="205"/>
    </location>
</feature>
<dbReference type="PROSITE" id="PS01159">
    <property type="entry name" value="WW_DOMAIN_1"/>
    <property type="match status" value="3"/>
</dbReference>
<dbReference type="PROSITE" id="PS50004">
    <property type="entry name" value="C2"/>
    <property type="match status" value="1"/>
</dbReference>
<keyword evidence="4" id="KW-0963">Cytoplasm</keyword>
<dbReference type="CDD" id="cd00078">
    <property type="entry name" value="HECTc"/>
    <property type="match status" value="1"/>
</dbReference>
<gene>
    <name evidence="15" type="ORF">PNEG_02487</name>
</gene>
<dbReference type="CDD" id="cd08382">
    <property type="entry name" value="C2_Smurf-like"/>
    <property type="match status" value="1"/>
</dbReference>
<dbReference type="Gene3D" id="3.30.2410.10">
    <property type="entry name" value="Hect, E3 ligase catalytic domain"/>
    <property type="match status" value="1"/>
</dbReference>
<feature type="domain" description="WW" evidence="13">
    <location>
        <begin position="300"/>
        <end position="333"/>
    </location>
</feature>
<comment type="catalytic activity">
    <reaction evidence="1 8">
        <text>S-ubiquitinyl-[E2 ubiquitin-conjugating enzyme]-L-cysteine + [acceptor protein]-L-lysine = [E2 ubiquitin-conjugating enzyme]-L-cysteine + N(6)-ubiquitinyl-[acceptor protein]-L-lysine.</text>
        <dbReference type="EC" id="2.3.2.26"/>
    </reaction>
</comment>
<comment type="subcellular location">
    <subcellularLocation>
        <location evidence="2">Cytoplasm</location>
    </subcellularLocation>
</comment>
<dbReference type="InterPro" id="IPR050409">
    <property type="entry name" value="E3_ubiq-protein_ligase"/>
</dbReference>
<dbReference type="SUPFAM" id="SSF51045">
    <property type="entry name" value="WW domain"/>
    <property type="match status" value="3"/>
</dbReference>
<dbReference type="HOGENOM" id="CLU_002173_0_0_1"/>
<dbReference type="RefSeq" id="XP_007874496.1">
    <property type="nucleotide sequence ID" value="XM_007876305.1"/>
</dbReference>
<evidence type="ECO:0000256" key="11">
    <source>
        <dbReference type="SAM" id="MobiDB-lite"/>
    </source>
</evidence>
<dbReference type="SMART" id="SM00119">
    <property type="entry name" value="HECTc"/>
    <property type="match status" value="1"/>
</dbReference>
<dbReference type="eggNOG" id="KOG0940">
    <property type="taxonomic scope" value="Eukaryota"/>
</dbReference>
<dbReference type="GO" id="GO:0016567">
    <property type="term" value="P:protein ubiquitination"/>
    <property type="evidence" value="ECO:0007669"/>
    <property type="project" value="UniProtKB-UniPathway"/>
</dbReference>
<sequence length="781" mass="89309">MASNSPVQKIKLTVIAVDGLYKRDLIRTPDPFAVITVDGEQTQTTSVIKKTLNPYWNESFEISVKESSILAVQIFDQKKFKKKDQGFLGVVNLRISDVIDLSLGGDEMLIRDLKKSNDNMMVHGKLIISLSTFVSVPGRNQSSHNGAAQINGLASGSATVSMSMNPSPSRIGIVSNSAAENTETGHSASQSSRHMASYQGSGNYSSFEDQYGRLPSGWERRTDNLGRTYYVDHNTRTTTWTRPFTGRIDSDGLSQARPSARESVSSHMATSSSAHHGSSSTNEQNRVPLVSGITTNPGTGDLPSGWEQRYTPEGRCYFVDHNTRTTTWVDPRRQQYIRMYSGANMGNTTIQQQPISQLGPLPSGWEMRLTSSARVYFVDHNTKITTWDDPRLPSSLDQNVPQYKRDFRRKLIYFRSQPALRPLSGQCQIKIRRNHIFEDSYAEIMRQTPSDLKKRFMVKFDGEDGLDYGGLSREFFFLLSHEMFNPFYCLFEYSSVDNYTLQINPHSGINPEHLNYFKFIGRVLGLAIFHRRFLDAFFIVSFYKMILKKKVTLADMESVDAEFFRSLTWILENDIANVLELTFSTEDDRFGEVMTIDLKPNGRNIEVTNDNKKEYVELVAYWRVFKRVEEQFNAFQDGFNELIPQELISVFDERELELLIGGITEMDMDDWKKHTDYRGYTESDEIIQWFWKCVRSWDSERKSRLLQFITGTSRVPVNGFKDLQGSDGPRRFTIEKAGEITQLPKSHTCFNRVDLPQYPTYEMLVQKLTLAVEETVGFGQE</sequence>
<evidence type="ECO:0000259" key="13">
    <source>
        <dbReference type="PROSITE" id="PS50020"/>
    </source>
</evidence>
<dbReference type="GO" id="GO:0006511">
    <property type="term" value="P:ubiquitin-dependent protein catabolic process"/>
    <property type="evidence" value="ECO:0007669"/>
    <property type="project" value="InterPro"/>
</dbReference>
<dbReference type="FunFam" id="2.20.70.10:FF:000017">
    <property type="entry name" value="E3 ubiquitin-protein ligase"/>
    <property type="match status" value="1"/>
</dbReference>
<dbReference type="InterPro" id="IPR035892">
    <property type="entry name" value="C2_domain_sf"/>
</dbReference>
<dbReference type="Proteomes" id="UP000011958">
    <property type="component" value="Unassembled WGS sequence"/>
</dbReference>
<reference evidence="16" key="1">
    <citation type="journal article" date="2016" name="Nat. Commun.">
        <title>Genome analysis of three Pneumocystis species reveals adaptation mechanisms to life exclusively in mammalian hosts.</title>
        <authorList>
            <person name="Ma L."/>
            <person name="Chen Z."/>
            <person name="Huang D.W."/>
            <person name="Kutty G."/>
            <person name="Ishihara M."/>
            <person name="Wang H."/>
            <person name="Abouelleil A."/>
            <person name="Bishop L."/>
            <person name="Davey E."/>
            <person name="Deng R."/>
            <person name="Deng X."/>
            <person name="Fan L."/>
            <person name="Fantoni G."/>
            <person name="Fitzgerald M."/>
            <person name="Gogineni E."/>
            <person name="Goldberg J.M."/>
            <person name="Handley G."/>
            <person name="Hu X."/>
            <person name="Huber C."/>
            <person name="Jiao X."/>
            <person name="Jones K."/>
            <person name="Levin J.Z."/>
            <person name="Liu Y."/>
            <person name="Macdonald P."/>
            <person name="Melnikov A."/>
            <person name="Raley C."/>
            <person name="Sassi M."/>
            <person name="Sherman B.T."/>
            <person name="Song X."/>
            <person name="Sykes S."/>
            <person name="Tran B."/>
            <person name="Walsh L."/>
            <person name="Xia Y."/>
            <person name="Yang J."/>
            <person name="Young S."/>
            <person name="Zeng Q."/>
            <person name="Zheng X."/>
            <person name="Stephens R."/>
            <person name="Nusbaum C."/>
            <person name="Birren B.W."/>
            <person name="Azadi P."/>
            <person name="Lempicki R.A."/>
            <person name="Cuomo C.A."/>
            <person name="Kovacs J.A."/>
        </authorList>
    </citation>
    <scope>NUCLEOTIDE SEQUENCE [LARGE SCALE GENOMIC DNA]</scope>
    <source>
        <strain evidence="16">B123</strain>
    </source>
</reference>
<evidence type="ECO:0000313" key="16">
    <source>
        <dbReference type="Proteomes" id="UP000011958"/>
    </source>
</evidence>
<evidence type="ECO:0000256" key="7">
    <source>
        <dbReference type="ARBA" id="ARBA00022786"/>
    </source>
</evidence>
<dbReference type="PANTHER" id="PTHR11254">
    <property type="entry name" value="HECT DOMAIN UBIQUITIN-PROTEIN LIGASE"/>
    <property type="match status" value="1"/>
</dbReference>
<dbReference type="VEuPathDB" id="FungiDB:PNEG_02487"/>
<dbReference type="SMART" id="SM00456">
    <property type="entry name" value="WW"/>
    <property type="match status" value="3"/>
</dbReference>
<feature type="domain" description="C2" evidence="12">
    <location>
        <begin position="1"/>
        <end position="111"/>
    </location>
</feature>
<evidence type="ECO:0000259" key="14">
    <source>
        <dbReference type="PROSITE" id="PS50237"/>
    </source>
</evidence>
<evidence type="ECO:0000256" key="8">
    <source>
        <dbReference type="PIRNR" id="PIRNR001569"/>
    </source>
</evidence>
<proteinExistence type="predicted"/>
<dbReference type="Gene3D" id="2.60.40.150">
    <property type="entry name" value="C2 domain"/>
    <property type="match status" value="1"/>
</dbReference>
<dbReference type="Pfam" id="PF00168">
    <property type="entry name" value="C2"/>
    <property type="match status" value="1"/>
</dbReference>
<organism evidence="15 16">
    <name type="scientific">Pneumocystis murina (strain B123)</name>
    <name type="common">Mouse pneumocystis pneumonia agent</name>
    <name type="synonym">Pneumocystis carinii f. sp. muris</name>
    <dbReference type="NCBI Taxonomy" id="1069680"/>
    <lineage>
        <taxon>Eukaryota</taxon>
        <taxon>Fungi</taxon>
        <taxon>Dikarya</taxon>
        <taxon>Ascomycota</taxon>
        <taxon>Taphrinomycotina</taxon>
        <taxon>Pneumocystomycetes</taxon>
        <taxon>Pneumocystaceae</taxon>
        <taxon>Pneumocystis</taxon>
    </lineage>
</organism>
<dbReference type="UniPathway" id="UPA00143"/>
<keyword evidence="6" id="KW-0677">Repeat</keyword>
<dbReference type="STRING" id="1069680.M7PFA7"/>
<dbReference type="FunFam" id="3.30.2160.10:FF:000001">
    <property type="entry name" value="E3 ubiquitin-protein ligase NEDD4-like"/>
    <property type="match status" value="1"/>
</dbReference>
<dbReference type="Gene3D" id="2.20.70.10">
    <property type="match status" value="2"/>
</dbReference>
<keyword evidence="7 8" id="KW-0833">Ubl conjugation pathway</keyword>
<feature type="compositionally biased region" description="Low complexity" evidence="11">
    <location>
        <begin position="263"/>
        <end position="281"/>
    </location>
</feature>
<comment type="caution">
    <text evidence="15">The sequence shown here is derived from an EMBL/GenBank/DDBJ whole genome shotgun (WGS) entry which is preliminary data.</text>
</comment>
<evidence type="ECO:0000256" key="3">
    <source>
        <dbReference type="ARBA" id="ARBA00004906"/>
    </source>
</evidence>
<dbReference type="EC" id="2.3.2.26" evidence="8"/>
<dbReference type="InterPro" id="IPR024928">
    <property type="entry name" value="E3_ub_ligase_SMURF1"/>
</dbReference>
<dbReference type="Gene3D" id="3.30.2160.10">
    <property type="entry name" value="Hect, E3 ligase catalytic domain"/>
    <property type="match status" value="1"/>
</dbReference>
<evidence type="ECO:0000256" key="2">
    <source>
        <dbReference type="ARBA" id="ARBA00004496"/>
    </source>
</evidence>
<dbReference type="FunFam" id="2.60.40.150:FF:000156">
    <property type="entry name" value="E3 ubiquitin-protein ligase"/>
    <property type="match status" value="1"/>
</dbReference>
<dbReference type="InterPro" id="IPR035983">
    <property type="entry name" value="Hect_E3_ubiquitin_ligase"/>
</dbReference>
<evidence type="ECO:0000256" key="9">
    <source>
        <dbReference type="PIRSR" id="PIRSR001569-1"/>
    </source>
</evidence>
<dbReference type="GO" id="GO:0120113">
    <property type="term" value="P:cytoplasm to vacuole targeting by the NVT pathway"/>
    <property type="evidence" value="ECO:0007669"/>
    <property type="project" value="UniProtKB-ARBA"/>
</dbReference>
<feature type="domain" description="WW" evidence="13">
    <location>
        <begin position="359"/>
        <end position="392"/>
    </location>
</feature>
<name>M7PFA7_PNEMU</name>
<dbReference type="PIRSF" id="PIRSF001569">
    <property type="entry name" value="E3_ub_ligase_SMURF1"/>
    <property type="match status" value="1"/>
</dbReference>
<evidence type="ECO:0000256" key="4">
    <source>
        <dbReference type="ARBA" id="ARBA00022490"/>
    </source>
</evidence>
<evidence type="ECO:0000313" key="15">
    <source>
        <dbReference type="EMBL" id="EMR09144.1"/>
    </source>
</evidence>
<dbReference type="FunFam" id="3.90.1750.10:FF:000005">
    <property type="entry name" value="E3 ubiquitin-protein ligase"/>
    <property type="match status" value="1"/>
</dbReference>
<dbReference type="Pfam" id="PF00632">
    <property type="entry name" value="HECT"/>
    <property type="match status" value="1"/>
</dbReference>